<evidence type="ECO:0000259" key="1">
    <source>
        <dbReference type="Pfam" id="PF01926"/>
    </source>
</evidence>
<dbReference type="InterPro" id="IPR027417">
    <property type="entry name" value="P-loop_NTPase"/>
</dbReference>
<dbReference type="OrthoDB" id="8954335at2759"/>
<reference evidence="2" key="1">
    <citation type="journal article" date="2020" name="Fungal Divers.">
        <title>Resolving the Mortierellaceae phylogeny through synthesis of multi-gene phylogenetics and phylogenomics.</title>
        <authorList>
            <person name="Vandepol N."/>
            <person name="Liber J."/>
            <person name="Desiro A."/>
            <person name="Na H."/>
            <person name="Kennedy M."/>
            <person name="Barry K."/>
            <person name="Grigoriev I.V."/>
            <person name="Miller A.N."/>
            <person name="O'Donnell K."/>
            <person name="Stajich J.E."/>
            <person name="Bonito G."/>
        </authorList>
    </citation>
    <scope>NUCLEOTIDE SEQUENCE</scope>
    <source>
        <strain evidence="2">REB-010B</strain>
    </source>
</reference>
<evidence type="ECO:0000313" key="3">
    <source>
        <dbReference type="Proteomes" id="UP000738325"/>
    </source>
</evidence>
<name>A0A9P6R129_9FUNG</name>
<dbReference type="Pfam" id="PF01926">
    <property type="entry name" value="MMR_HSR1"/>
    <property type="match status" value="1"/>
</dbReference>
<proteinExistence type="predicted"/>
<dbReference type="Gene3D" id="3.40.50.300">
    <property type="entry name" value="P-loop containing nucleotide triphosphate hydrolases"/>
    <property type="match status" value="1"/>
</dbReference>
<dbReference type="EMBL" id="JAAAIP010001050">
    <property type="protein sequence ID" value="KAG0310539.1"/>
    <property type="molecule type" value="Genomic_DNA"/>
</dbReference>
<dbReference type="SUPFAM" id="SSF52540">
    <property type="entry name" value="P-loop containing nucleoside triphosphate hydrolases"/>
    <property type="match status" value="1"/>
</dbReference>
<evidence type="ECO:0000313" key="2">
    <source>
        <dbReference type="EMBL" id="KAG0310539.1"/>
    </source>
</evidence>
<dbReference type="InterPro" id="IPR006073">
    <property type="entry name" value="GTP-bd"/>
</dbReference>
<dbReference type="Proteomes" id="UP000738325">
    <property type="component" value="Unassembled WGS sequence"/>
</dbReference>
<protein>
    <recommendedName>
        <fullName evidence="1">G domain-containing protein</fullName>
    </recommendedName>
</protein>
<accession>A0A9P6R129</accession>
<gene>
    <name evidence="2" type="ORF">BGZ99_000325</name>
</gene>
<feature type="domain" description="G" evidence="1">
    <location>
        <begin position="15"/>
        <end position="112"/>
    </location>
</feature>
<dbReference type="AlphaFoldDB" id="A0A9P6R129"/>
<dbReference type="GO" id="GO:0005525">
    <property type="term" value="F:GTP binding"/>
    <property type="evidence" value="ECO:0007669"/>
    <property type="project" value="InterPro"/>
</dbReference>
<keyword evidence="3" id="KW-1185">Reference proteome</keyword>
<comment type="caution">
    <text evidence="2">The sequence shown here is derived from an EMBL/GenBank/DDBJ whole genome shotgun (WGS) entry which is preliminary data.</text>
</comment>
<organism evidence="2 3">
    <name type="scientific">Dissophora globulifera</name>
    <dbReference type="NCBI Taxonomy" id="979702"/>
    <lineage>
        <taxon>Eukaryota</taxon>
        <taxon>Fungi</taxon>
        <taxon>Fungi incertae sedis</taxon>
        <taxon>Mucoromycota</taxon>
        <taxon>Mortierellomycotina</taxon>
        <taxon>Mortierellomycetes</taxon>
        <taxon>Mortierellales</taxon>
        <taxon>Mortierellaceae</taxon>
        <taxon>Dissophora</taxon>
    </lineage>
</organism>
<sequence length="279" mass="31233">MELESHDRKPRKVAVLFIGNIGSGKSTLLNQIGGVFPAGVVFRRGYTDRIWEQPITLDGKPAVLMDIPGLFEPDQNGTERNATVLTEALKMRYDFKLFFVLKADNRGVGDADLILMSKVNECIRQAQTKVRIKFRVIINQIMDDDVYNMYETSVAVDNFRGFFAGLTIKGYSFSDIHILSVLLLRFDKQKILRNEFSPEILSDVTRQRNVPVSVTANISVSNEEILGFKEARSRLPDFFAGVGVTVALGVAILGQGKIPPQTQNLIFKQMGLFITKLLS</sequence>